<feature type="region of interest" description="Disordered" evidence="1">
    <location>
        <begin position="1"/>
        <end position="28"/>
    </location>
</feature>
<evidence type="ECO:0000313" key="2">
    <source>
        <dbReference type="EMBL" id="JAB67390.1"/>
    </source>
</evidence>
<dbReference type="InterPro" id="IPR021109">
    <property type="entry name" value="Peptidase_aspartic_dom_sf"/>
</dbReference>
<reference evidence="2" key="1">
    <citation type="submission" date="2013-07" db="EMBL/GenBank/DDBJ databases">
        <title>Midgut Transcriptome Profiling of Anoplphora glabripennis, a Lignocellulose Degrading, Wood-Boring Cerambycid.</title>
        <authorList>
            <person name="Scully E.D."/>
            <person name="Hoover K."/>
            <person name="Carlson J.E."/>
            <person name="Tien M."/>
            <person name="Geib S.M."/>
        </authorList>
    </citation>
    <scope>NUCLEOTIDE SEQUENCE</scope>
</reference>
<feature type="non-terminal residue" evidence="2">
    <location>
        <position position="1"/>
    </location>
</feature>
<name>V5GB97_ANOGL</name>
<organism evidence="2">
    <name type="scientific">Anoplophora glabripennis</name>
    <name type="common">Asian longhorn beetle</name>
    <name type="synonym">Anoplophora nobilis</name>
    <dbReference type="NCBI Taxonomy" id="217634"/>
    <lineage>
        <taxon>Eukaryota</taxon>
        <taxon>Metazoa</taxon>
        <taxon>Ecdysozoa</taxon>
        <taxon>Arthropoda</taxon>
        <taxon>Hexapoda</taxon>
        <taxon>Insecta</taxon>
        <taxon>Pterygota</taxon>
        <taxon>Neoptera</taxon>
        <taxon>Endopterygota</taxon>
        <taxon>Coleoptera</taxon>
        <taxon>Polyphaga</taxon>
        <taxon>Cucujiformia</taxon>
        <taxon>Chrysomeloidea</taxon>
        <taxon>Cerambycidae</taxon>
        <taxon>Lamiinae</taxon>
        <taxon>Lamiini</taxon>
        <taxon>Anoplophora</taxon>
    </lineage>
</organism>
<evidence type="ECO:0000256" key="1">
    <source>
        <dbReference type="SAM" id="MobiDB-lite"/>
    </source>
</evidence>
<protein>
    <submittedName>
        <fullName evidence="2">Uncharacterized protein</fullName>
    </submittedName>
</protein>
<accession>V5GB97</accession>
<feature type="non-terminal residue" evidence="2">
    <location>
        <position position="159"/>
    </location>
</feature>
<dbReference type="CDD" id="cd00303">
    <property type="entry name" value="retropepsin_like"/>
    <property type="match status" value="1"/>
</dbReference>
<dbReference type="Gene3D" id="2.40.70.10">
    <property type="entry name" value="Acid Proteases"/>
    <property type="match status" value="1"/>
</dbReference>
<dbReference type="EMBL" id="GALX01001076">
    <property type="protein sequence ID" value="JAB67390.1"/>
    <property type="molecule type" value="Transcribed_RNA"/>
</dbReference>
<sequence>LRPNSEISNSNVQNNIDSTQQSDQTNTEVTNTCSNTTGCYSSNCHSQILLSTAKINLFDEQNNKYEVNVLLDSASQSNFITEELCKKLNLDMQPFELNVSGINQRLMKISHRVSVTIQSRINSFKTNLNCLVLSKITNSLPTQSFNPHLINIPSNIQLA</sequence>
<proteinExistence type="predicted"/>
<dbReference type="AlphaFoldDB" id="V5GB97"/>